<protein>
    <submittedName>
        <fullName evidence="2">Uncharacterized protein</fullName>
    </submittedName>
</protein>
<gene>
    <name evidence="2" type="ORF">KCMC57_01180</name>
</gene>
<organism evidence="2">
    <name type="scientific">Kitasatospora sp. CMC57</name>
    <dbReference type="NCBI Taxonomy" id="3231513"/>
    <lineage>
        <taxon>Bacteria</taxon>
        <taxon>Bacillati</taxon>
        <taxon>Actinomycetota</taxon>
        <taxon>Actinomycetes</taxon>
        <taxon>Kitasatosporales</taxon>
        <taxon>Streptomycetaceae</taxon>
        <taxon>Kitasatospora</taxon>
    </lineage>
</organism>
<accession>A0AB33JWL4</accession>
<dbReference type="EMBL" id="AP035881">
    <property type="protein sequence ID" value="BFP43750.1"/>
    <property type="molecule type" value="Genomic_DNA"/>
</dbReference>
<proteinExistence type="predicted"/>
<evidence type="ECO:0000256" key="1">
    <source>
        <dbReference type="SAM" id="MobiDB-lite"/>
    </source>
</evidence>
<evidence type="ECO:0000313" key="2">
    <source>
        <dbReference type="EMBL" id="BFP43750.1"/>
    </source>
</evidence>
<dbReference type="AlphaFoldDB" id="A0AB33JWL4"/>
<feature type="region of interest" description="Disordered" evidence="1">
    <location>
        <begin position="150"/>
        <end position="182"/>
    </location>
</feature>
<dbReference type="RefSeq" id="WP_407986345.1">
    <property type="nucleotide sequence ID" value="NZ_AP035881.2"/>
</dbReference>
<reference evidence="2" key="1">
    <citation type="submission" date="2024-07" db="EMBL/GenBank/DDBJ databases">
        <title>Complete genome sequences of cellulolytic bacteria, Kitasatospora sp. CMC57 and Streptomyces sp. CMC78, isolated from Japanese agricultural soil.</title>
        <authorList>
            <person name="Hashimoto T."/>
            <person name="Ito M."/>
            <person name="Iwamoto M."/>
            <person name="Fukahori D."/>
            <person name="Shoda T."/>
            <person name="Sakoda M."/>
            <person name="Morohoshi T."/>
            <person name="Mitsuboshi M."/>
            <person name="Nishizawa T."/>
        </authorList>
    </citation>
    <scope>NUCLEOTIDE SEQUENCE</scope>
    <source>
        <strain evidence="2">CMC57</strain>
    </source>
</reference>
<name>A0AB33JWL4_9ACTN</name>
<sequence length="182" mass="19248">MNASPAALPAELPTALVDLVIPAAVQASANAFDVYWVDSSGRRNTSVSEATTLPRRRVALAERFAGDPIQAHVGELLGWVRGRLDQEDFAARALEVLLGGCAAVLSLGIELRAIARPQDGFAERAHLQAALPDGARVHCSAPTLRLRAPRRVRARSVSRRTSVGDSGSRADGGEAGPARLTR</sequence>